<feature type="binding site" evidence="8">
    <location>
        <begin position="158"/>
        <end position="159"/>
    </location>
    <ligand>
        <name>L-glutamine</name>
        <dbReference type="ChEBI" id="CHEBI:58359"/>
    </ligand>
</feature>
<evidence type="ECO:0000256" key="7">
    <source>
        <dbReference type="PIRSR" id="PIRSR005639-1"/>
    </source>
</evidence>
<dbReference type="Pfam" id="PF01174">
    <property type="entry name" value="SNO"/>
    <property type="match status" value="1"/>
</dbReference>
<dbReference type="GO" id="GO:1903600">
    <property type="term" value="C:glutaminase complex"/>
    <property type="evidence" value="ECO:0007669"/>
    <property type="project" value="TreeGrafter"/>
</dbReference>
<evidence type="ECO:0000313" key="9">
    <source>
        <dbReference type="EMBL" id="SCU94694.1"/>
    </source>
</evidence>
<feature type="active site" description="Charge relay system" evidence="7">
    <location>
        <position position="201"/>
    </location>
</feature>
<organism evidence="9 10">
    <name type="scientific">Lachancea dasiensis</name>
    <dbReference type="NCBI Taxonomy" id="1072105"/>
    <lineage>
        <taxon>Eukaryota</taxon>
        <taxon>Fungi</taxon>
        <taxon>Dikarya</taxon>
        <taxon>Ascomycota</taxon>
        <taxon>Saccharomycotina</taxon>
        <taxon>Saccharomycetes</taxon>
        <taxon>Saccharomycetales</taxon>
        <taxon>Saccharomycetaceae</taxon>
        <taxon>Lachancea</taxon>
    </lineage>
</organism>
<dbReference type="OrthoDB" id="2039at2759"/>
<dbReference type="GO" id="GO:0004359">
    <property type="term" value="F:glutaminase activity"/>
    <property type="evidence" value="ECO:0007669"/>
    <property type="project" value="UniProtKB-EC"/>
</dbReference>
<keyword evidence="3" id="KW-0378">Hydrolase</keyword>
<comment type="catalytic activity">
    <reaction evidence="6">
        <text>L-glutamine + H2O = L-glutamate + NH4(+)</text>
        <dbReference type="Rhea" id="RHEA:15889"/>
        <dbReference type="ChEBI" id="CHEBI:15377"/>
        <dbReference type="ChEBI" id="CHEBI:28938"/>
        <dbReference type="ChEBI" id="CHEBI:29985"/>
        <dbReference type="ChEBI" id="CHEBI:58359"/>
        <dbReference type="EC" id="3.5.1.2"/>
    </reaction>
</comment>
<evidence type="ECO:0000256" key="6">
    <source>
        <dbReference type="ARBA" id="ARBA00049534"/>
    </source>
</evidence>
<dbReference type="NCBIfam" id="TIGR03800">
    <property type="entry name" value="PLP_synth_Pdx2"/>
    <property type="match status" value="1"/>
</dbReference>
<dbReference type="PROSITE" id="PS01236">
    <property type="entry name" value="PDXT_SNO_1"/>
    <property type="match status" value="1"/>
</dbReference>
<evidence type="ECO:0000256" key="1">
    <source>
        <dbReference type="ARBA" id="ARBA00008345"/>
    </source>
</evidence>
<feature type="active site" description="Nucleophile" evidence="7">
    <location>
        <position position="92"/>
    </location>
</feature>
<dbReference type="Proteomes" id="UP000190274">
    <property type="component" value="Chromosome G"/>
</dbReference>
<dbReference type="InterPro" id="IPR002161">
    <property type="entry name" value="PdxT/SNO"/>
</dbReference>
<evidence type="ECO:0000313" key="10">
    <source>
        <dbReference type="Proteomes" id="UP000190274"/>
    </source>
</evidence>
<protein>
    <recommendedName>
        <fullName evidence="2">glutaminase</fullName>
        <ecNumber evidence="2">3.5.1.2</ecNumber>
    </recommendedName>
</protein>
<proteinExistence type="inferred from homology"/>
<feature type="binding site" evidence="8">
    <location>
        <position position="121"/>
    </location>
    <ligand>
        <name>L-glutamine</name>
        <dbReference type="ChEBI" id="CHEBI:58359"/>
    </ligand>
</feature>
<dbReference type="GO" id="GO:0008614">
    <property type="term" value="P:pyridoxine metabolic process"/>
    <property type="evidence" value="ECO:0007669"/>
    <property type="project" value="TreeGrafter"/>
</dbReference>
<comment type="similarity">
    <text evidence="1">Belongs to the glutaminase PdxT/SNO family.</text>
</comment>
<dbReference type="EC" id="3.5.1.2" evidence="2"/>
<dbReference type="AlphaFoldDB" id="A0A1G4JUQ2"/>
<feature type="binding site" evidence="8">
    <location>
        <begin position="59"/>
        <end position="61"/>
    </location>
    <ligand>
        <name>L-glutamine</name>
        <dbReference type="ChEBI" id="CHEBI:58359"/>
    </ligand>
</feature>
<dbReference type="GO" id="GO:0005829">
    <property type="term" value="C:cytosol"/>
    <property type="evidence" value="ECO:0007669"/>
    <property type="project" value="TreeGrafter"/>
</dbReference>
<keyword evidence="10" id="KW-1185">Reference proteome</keyword>
<name>A0A1G4JUQ2_9SACH</name>
<evidence type="ECO:0000256" key="8">
    <source>
        <dbReference type="PIRSR" id="PIRSR005639-2"/>
    </source>
</evidence>
<dbReference type="STRING" id="1266660.A0A1G4JUQ2"/>
<reference evidence="10" key="1">
    <citation type="submission" date="2016-03" db="EMBL/GenBank/DDBJ databases">
        <authorList>
            <person name="Devillers H."/>
        </authorList>
    </citation>
    <scope>NUCLEOTIDE SEQUENCE [LARGE SCALE GENOMIC DNA]</scope>
</reference>
<gene>
    <name evidence="9" type="ORF">LADA_0G10396G</name>
</gene>
<dbReference type="PIRSF" id="PIRSF005639">
    <property type="entry name" value="Glut_amidoT_SNO"/>
    <property type="match status" value="1"/>
</dbReference>
<dbReference type="EMBL" id="LT598457">
    <property type="protein sequence ID" value="SCU94694.1"/>
    <property type="molecule type" value="Genomic_DNA"/>
</dbReference>
<dbReference type="PANTHER" id="PTHR31559">
    <property type="entry name" value="PYRIDOXAL 5'-PHOSPHATE SYNTHASE SUBUNIT SNO"/>
    <property type="match status" value="1"/>
</dbReference>
<keyword evidence="4" id="KW-0315">Glutamine amidotransferase</keyword>
<feature type="active site" description="Charge relay system" evidence="7">
    <location>
        <position position="203"/>
    </location>
</feature>
<dbReference type="InterPro" id="IPR029062">
    <property type="entry name" value="Class_I_gatase-like"/>
</dbReference>
<dbReference type="GO" id="GO:0016829">
    <property type="term" value="F:lyase activity"/>
    <property type="evidence" value="ECO:0007669"/>
    <property type="project" value="UniProtKB-KW"/>
</dbReference>
<dbReference type="PROSITE" id="PS51273">
    <property type="entry name" value="GATASE_TYPE_1"/>
    <property type="match status" value="1"/>
</dbReference>
<evidence type="ECO:0000256" key="3">
    <source>
        <dbReference type="ARBA" id="ARBA00022801"/>
    </source>
</evidence>
<keyword evidence="5" id="KW-0456">Lyase</keyword>
<sequence>MPRPKATKVVGVLALQGAFKEHAELVETCVHEHGYPITVCEVKTREELERCDALIIPGGESTAISLIAQRCGLFEHLQKFVQDPAKAVWGTCAGLIFLAREITSDEKLIRPLGVLHVAVQRNAFGRQSHSFVAQCNFSSFMTPNKHTSKTGPFSTVFIRAPVIDRVLDPEKVQVLYEIDTPAGDNLVVAVRQSNILGTSFHPELADDHRFHDWFLRDFVIKE</sequence>
<dbReference type="PANTHER" id="PTHR31559:SF0">
    <property type="entry name" value="PYRIDOXAL 5'-PHOSPHATE SYNTHASE SUBUNIT SNO1-RELATED"/>
    <property type="match status" value="1"/>
</dbReference>
<evidence type="ECO:0000256" key="4">
    <source>
        <dbReference type="ARBA" id="ARBA00022962"/>
    </source>
</evidence>
<dbReference type="Gene3D" id="3.40.50.880">
    <property type="match status" value="1"/>
</dbReference>
<dbReference type="InterPro" id="IPR021196">
    <property type="entry name" value="PdxT/SNO_CS"/>
</dbReference>
<evidence type="ECO:0000256" key="2">
    <source>
        <dbReference type="ARBA" id="ARBA00012918"/>
    </source>
</evidence>
<dbReference type="HAMAP" id="MF_01615">
    <property type="entry name" value="PdxT"/>
    <property type="match status" value="1"/>
</dbReference>
<accession>A0A1G4JUQ2</accession>
<dbReference type="PROSITE" id="PS51130">
    <property type="entry name" value="PDXT_SNO_2"/>
    <property type="match status" value="1"/>
</dbReference>
<dbReference type="CDD" id="cd01749">
    <property type="entry name" value="GATase1_PB"/>
    <property type="match status" value="1"/>
</dbReference>
<dbReference type="GO" id="GO:0042823">
    <property type="term" value="P:pyridoxal phosphate biosynthetic process"/>
    <property type="evidence" value="ECO:0007669"/>
    <property type="project" value="InterPro"/>
</dbReference>
<evidence type="ECO:0000256" key="5">
    <source>
        <dbReference type="ARBA" id="ARBA00023239"/>
    </source>
</evidence>
<dbReference type="SUPFAM" id="SSF52317">
    <property type="entry name" value="Class I glutamine amidotransferase-like"/>
    <property type="match status" value="1"/>
</dbReference>